<feature type="region of interest" description="Disordered" evidence="1">
    <location>
        <begin position="69"/>
        <end position="203"/>
    </location>
</feature>
<name>A0A8T0R177_PANVG</name>
<accession>A0A8T0R177</accession>
<evidence type="ECO:0000313" key="2">
    <source>
        <dbReference type="EMBL" id="KAG2579274.1"/>
    </source>
</evidence>
<feature type="region of interest" description="Disordered" evidence="1">
    <location>
        <begin position="1"/>
        <end position="23"/>
    </location>
</feature>
<feature type="compositionally biased region" description="Low complexity" evidence="1">
    <location>
        <begin position="69"/>
        <end position="83"/>
    </location>
</feature>
<gene>
    <name evidence="2" type="ORF">PVAP13_6NG246803</name>
</gene>
<feature type="compositionally biased region" description="Basic and acidic residues" evidence="1">
    <location>
        <begin position="186"/>
        <end position="203"/>
    </location>
</feature>
<evidence type="ECO:0000313" key="3">
    <source>
        <dbReference type="Proteomes" id="UP000823388"/>
    </source>
</evidence>
<sequence length="203" mass="21890">MEQASCDRGGAEASGWGGPPYLEKQSRCKCQVVAMATESRRNPRRCRCSAPIVAAALLRPAAARRPLAPAARAHLATRASPRAGRSRRPPVPRRHQRRGREGGAVLRAAQRPRPWIRPPLAEPRPRSRIHPRGPAGDWGAPGLRAHRRGHAGGFTAGQPSAAVERRTRSASARAAGEAGAGMAGERGAERWERERESATWEPG</sequence>
<protein>
    <submittedName>
        <fullName evidence="2">Uncharacterized protein</fullName>
    </submittedName>
</protein>
<dbReference type="EMBL" id="CM029048">
    <property type="protein sequence ID" value="KAG2579274.1"/>
    <property type="molecule type" value="Genomic_DNA"/>
</dbReference>
<organism evidence="2 3">
    <name type="scientific">Panicum virgatum</name>
    <name type="common">Blackwell switchgrass</name>
    <dbReference type="NCBI Taxonomy" id="38727"/>
    <lineage>
        <taxon>Eukaryota</taxon>
        <taxon>Viridiplantae</taxon>
        <taxon>Streptophyta</taxon>
        <taxon>Embryophyta</taxon>
        <taxon>Tracheophyta</taxon>
        <taxon>Spermatophyta</taxon>
        <taxon>Magnoliopsida</taxon>
        <taxon>Liliopsida</taxon>
        <taxon>Poales</taxon>
        <taxon>Poaceae</taxon>
        <taxon>PACMAD clade</taxon>
        <taxon>Panicoideae</taxon>
        <taxon>Panicodae</taxon>
        <taxon>Paniceae</taxon>
        <taxon>Panicinae</taxon>
        <taxon>Panicum</taxon>
        <taxon>Panicum sect. Hiantes</taxon>
    </lineage>
</organism>
<dbReference type="Proteomes" id="UP000823388">
    <property type="component" value="Chromosome 6N"/>
</dbReference>
<reference evidence="2" key="1">
    <citation type="submission" date="2020-05" db="EMBL/GenBank/DDBJ databases">
        <title>WGS assembly of Panicum virgatum.</title>
        <authorList>
            <person name="Lovell J.T."/>
            <person name="Jenkins J."/>
            <person name="Shu S."/>
            <person name="Juenger T.E."/>
            <person name="Schmutz J."/>
        </authorList>
    </citation>
    <scope>NUCLEOTIDE SEQUENCE</scope>
    <source>
        <strain evidence="2">AP13</strain>
    </source>
</reference>
<comment type="caution">
    <text evidence="2">The sequence shown here is derived from an EMBL/GenBank/DDBJ whole genome shotgun (WGS) entry which is preliminary data.</text>
</comment>
<dbReference type="AlphaFoldDB" id="A0A8T0R177"/>
<proteinExistence type="predicted"/>
<keyword evidence="3" id="KW-1185">Reference proteome</keyword>
<feature type="compositionally biased region" description="Basic residues" evidence="1">
    <location>
        <begin position="84"/>
        <end position="98"/>
    </location>
</feature>
<evidence type="ECO:0000256" key="1">
    <source>
        <dbReference type="SAM" id="MobiDB-lite"/>
    </source>
</evidence>